<accession>A0ABS0T4H2</accession>
<feature type="signal peptide" evidence="1">
    <location>
        <begin position="1"/>
        <end position="22"/>
    </location>
</feature>
<reference evidence="2 3" key="1">
    <citation type="submission" date="2020-11" db="EMBL/GenBank/DDBJ databases">
        <title>genome sequence of strain KACC 18849.</title>
        <authorList>
            <person name="Gao J."/>
            <person name="Zhang X."/>
        </authorList>
    </citation>
    <scope>NUCLEOTIDE SEQUENCE [LARGE SCALE GENOMIC DNA]</scope>
    <source>
        <strain evidence="2 3">KACC 18849</strain>
    </source>
</reference>
<evidence type="ECO:0008006" key="4">
    <source>
        <dbReference type="Google" id="ProtNLM"/>
    </source>
</evidence>
<dbReference type="EMBL" id="JADWOX010000015">
    <property type="protein sequence ID" value="MBI1685732.1"/>
    <property type="molecule type" value="Genomic_DNA"/>
</dbReference>
<organism evidence="2 3">
    <name type="scientific">Caulobacter hibisci</name>
    <dbReference type="NCBI Taxonomy" id="2035993"/>
    <lineage>
        <taxon>Bacteria</taxon>
        <taxon>Pseudomonadati</taxon>
        <taxon>Pseudomonadota</taxon>
        <taxon>Alphaproteobacteria</taxon>
        <taxon>Caulobacterales</taxon>
        <taxon>Caulobacteraceae</taxon>
        <taxon>Caulobacter</taxon>
    </lineage>
</organism>
<evidence type="ECO:0000313" key="2">
    <source>
        <dbReference type="EMBL" id="MBI1685732.1"/>
    </source>
</evidence>
<comment type="caution">
    <text evidence="2">The sequence shown here is derived from an EMBL/GenBank/DDBJ whole genome shotgun (WGS) entry which is preliminary data.</text>
</comment>
<feature type="chain" id="PRO_5046148296" description="DUF3551 domain-containing protein" evidence="1">
    <location>
        <begin position="23"/>
        <end position="141"/>
    </location>
</feature>
<dbReference type="RefSeq" id="WP_198577635.1">
    <property type="nucleotide sequence ID" value="NZ_JADWOX010000015.1"/>
</dbReference>
<keyword evidence="3" id="KW-1185">Reference proteome</keyword>
<protein>
    <recommendedName>
        <fullName evidence="4">DUF3551 domain-containing protein</fullName>
    </recommendedName>
</protein>
<sequence length="141" mass="14976">MKASILAIGLALSLVGAGGAVASTWHWAQASTKEDAMTAATAEAQAKARRKGTCYKPAATLDVCRQTAEGFSCRADSADVANTCVAWDEWVPTPARAARRTTPMSPFSDLWSRAQPFYSSPTYVGYPYAPGVYVPPPLTSQ</sequence>
<evidence type="ECO:0000313" key="3">
    <source>
        <dbReference type="Proteomes" id="UP000639859"/>
    </source>
</evidence>
<evidence type="ECO:0000256" key="1">
    <source>
        <dbReference type="SAM" id="SignalP"/>
    </source>
</evidence>
<keyword evidence="1" id="KW-0732">Signal</keyword>
<name>A0ABS0T4H2_9CAUL</name>
<dbReference type="Proteomes" id="UP000639859">
    <property type="component" value="Unassembled WGS sequence"/>
</dbReference>
<gene>
    <name evidence="2" type="ORF">I4Q42_18855</name>
</gene>
<proteinExistence type="predicted"/>